<dbReference type="InterPro" id="IPR050682">
    <property type="entry name" value="ModA/WtpA"/>
</dbReference>
<name>A0ABR7GJF7_9FIRM</name>
<evidence type="ECO:0000256" key="2">
    <source>
        <dbReference type="ARBA" id="ARBA00022723"/>
    </source>
</evidence>
<dbReference type="Pfam" id="PF13531">
    <property type="entry name" value="SBP_bac_11"/>
    <property type="match status" value="1"/>
</dbReference>
<comment type="similarity">
    <text evidence="1">Belongs to the bacterial solute-binding protein ModA family.</text>
</comment>
<keyword evidence="2" id="KW-0479">Metal-binding</keyword>
<organism evidence="4 5">
    <name type="scientific">Agathobaculum hominis</name>
    <dbReference type="NCBI Taxonomy" id="2763014"/>
    <lineage>
        <taxon>Bacteria</taxon>
        <taxon>Bacillati</taxon>
        <taxon>Bacillota</taxon>
        <taxon>Clostridia</taxon>
        <taxon>Eubacteriales</taxon>
        <taxon>Butyricicoccaceae</taxon>
        <taxon>Agathobaculum</taxon>
    </lineage>
</organism>
<reference evidence="4 5" key="1">
    <citation type="submission" date="2020-08" db="EMBL/GenBank/DDBJ databases">
        <title>Genome public.</title>
        <authorList>
            <person name="Liu C."/>
            <person name="Sun Q."/>
        </authorList>
    </citation>
    <scope>NUCLEOTIDE SEQUENCE [LARGE SCALE GENOMIC DNA]</scope>
    <source>
        <strain evidence="4 5">M2</strain>
    </source>
</reference>
<protein>
    <submittedName>
        <fullName evidence="4">Molybdate ABC transporter substrate-binding protein</fullName>
    </submittedName>
</protein>
<dbReference type="Proteomes" id="UP000641741">
    <property type="component" value="Unassembled WGS sequence"/>
</dbReference>
<comment type="caution">
    <text evidence="4">The sequence shown here is derived from an EMBL/GenBank/DDBJ whole genome shotgun (WGS) entry which is preliminary data.</text>
</comment>
<sequence length="278" mass="29280">MTTCSLLLTTLFGCGQASQTADGAQDTQSAQTTELTVFAAASMTETLNQIAEDYKTVDPNVSLTFNFASSGDLLSQIREGADCDVFISAAPKQMNALDGSLKDDADKNPDGLDELLDGTRIDLLENKVVLAVPEGNPKGIESFDKLADQLGAGEVFLAIGNSDVPVGQYTRKIFAHYGLDEQSLTDAGVLTYGSNVKEVTTQVSEGAVDCGIIYATDAYSAGLESVDEATADMCGQVIYPAAVLRNSAHPDEAKAFLDYLTGEDAGRVFESVGFTPLA</sequence>
<dbReference type="NCBIfam" id="TIGR01256">
    <property type="entry name" value="modA"/>
    <property type="match status" value="1"/>
</dbReference>
<accession>A0ABR7GJF7</accession>
<dbReference type="EMBL" id="JACOPK010000001">
    <property type="protein sequence ID" value="MBC5694454.1"/>
    <property type="molecule type" value="Genomic_DNA"/>
</dbReference>
<evidence type="ECO:0000256" key="3">
    <source>
        <dbReference type="ARBA" id="ARBA00022729"/>
    </source>
</evidence>
<evidence type="ECO:0000313" key="4">
    <source>
        <dbReference type="EMBL" id="MBC5694454.1"/>
    </source>
</evidence>
<dbReference type="RefSeq" id="WP_186968769.1">
    <property type="nucleotide sequence ID" value="NZ_JACOPK010000001.1"/>
</dbReference>
<dbReference type="InterPro" id="IPR005950">
    <property type="entry name" value="ModA"/>
</dbReference>
<dbReference type="PIRSF" id="PIRSF004846">
    <property type="entry name" value="ModA"/>
    <property type="match status" value="1"/>
</dbReference>
<dbReference type="Gene3D" id="3.40.190.10">
    <property type="entry name" value="Periplasmic binding protein-like II"/>
    <property type="match status" value="2"/>
</dbReference>
<dbReference type="PANTHER" id="PTHR30632:SF0">
    <property type="entry name" value="SULFATE-BINDING PROTEIN"/>
    <property type="match status" value="1"/>
</dbReference>
<dbReference type="PANTHER" id="PTHR30632">
    <property type="entry name" value="MOLYBDATE-BINDING PERIPLASMIC PROTEIN"/>
    <property type="match status" value="1"/>
</dbReference>
<gene>
    <name evidence="4" type="primary">modA</name>
    <name evidence="4" type="ORF">H8S02_00585</name>
</gene>
<dbReference type="SUPFAM" id="SSF53850">
    <property type="entry name" value="Periplasmic binding protein-like II"/>
    <property type="match status" value="1"/>
</dbReference>
<evidence type="ECO:0000313" key="5">
    <source>
        <dbReference type="Proteomes" id="UP000641741"/>
    </source>
</evidence>
<proteinExistence type="inferred from homology"/>
<evidence type="ECO:0000256" key="1">
    <source>
        <dbReference type="ARBA" id="ARBA00009175"/>
    </source>
</evidence>
<keyword evidence="5" id="KW-1185">Reference proteome</keyword>
<keyword evidence="3" id="KW-0732">Signal</keyword>